<gene>
    <name evidence="1" type="ORF">rCG_44309</name>
</gene>
<organism evidence="1 2">
    <name type="scientific">Rattus norvegicus</name>
    <name type="common">Rat</name>
    <dbReference type="NCBI Taxonomy" id="10116"/>
    <lineage>
        <taxon>Eukaryota</taxon>
        <taxon>Metazoa</taxon>
        <taxon>Chordata</taxon>
        <taxon>Craniata</taxon>
        <taxon>Vertebrata</taxon>
        <taxon>Euteleostomi</taxon>
        <taxon>Mammalia</taxon>
        <taxon>Eutheria</taxon>
        <taxon>Euarchontoglires</taxon>
        <taxon>Glires</taxon>
        <taxon>Rodentia</taxon>
        <taxon>Myomorpha</taxon>
        <taxon>Muroidea</taxon>
        <taxon>Muridae</taxon>
        <taxon>Murinae</taxon>
        <taxon>Rattus</taxon>
    </lineage>
</organism>
<accession>A6KDD0</accession>
<name>A6KDD0_RAT</name>
<evidence type="ECO:0000313" key="1">
    <source>
        <dbReference type="EMBL" id="EDL87499.1"/>
    </source>
</evidence>
<proteinExistence type="predicted"/>
<dbReference type="EMBL" id="CH474037">
    <property type="protein sequence ID" value="EDL87499.1"/>
    <property type="molecule type" value="Genomic_DNA"/>
</dbReference>
<reference evidence="1 2" key="1">
    <citation type="submission" date="2005-09" db="EMBL/GenBank/DDBJ databases">
        <authorList>
            <person name="Mural R.J."/>
            <person name="Li P.W."/>
            <person name="Adams M.D."/>
            <person name="Amanatides P.G."/>
            <person name="Baden-Tillson H."/>
            <person name="Barnstead M."/>
            <person name="Chin S.H."/>
            <person name="Dew I."/>
            <person name="Evans C.A."/>
            <person name="Ferriera S."/>
            <person name="Flanigan M."/>
            <person name="Fosler C."/>
            <person name="Glodek A."/>
            <person name="Gu Z."/>
            <person name="Holt R.A."/>
            <person name="Jennings D."/>
            <person name="Kraft C.L."/>
            <person name="Lu F."/>
            <person name="Nguyen T."/>
            <person name="Nusskern D.R."/>
            <person name="Pfannkoch C.M."/>
            <person name="Sitter C."/>
            <person name="Sutton G.G."/>
            <person name="Venter J.C."/>
            <person name="Wang Z."/>
            <person name="Woodage T."/>
            <person name="Zheng X.H."/>
            <person name="Zhong F."/>
        </authorList>
    </citation>
    <scope>NUCLEOTIDE SEQUENCE [LARGE SCALE GENOMIC DNA]</scope>
    <source>
        <strain>BN</strain>
        <strain evidence="2">Sprague-Dawley</strain>
    </source>
</reference>
<dbReference type="Proteomes" id="UP000234681">
    <property type="component" value="Chromosome 19"/>
</dbReference>
<sequence>MFIKHTQFSKVWARNILRASGMEDTEETRPSRQNRTDTHLMTETEAAHRDLRAVGPCGMNLLAHQNRTSGTE</sequence>
<protein>
    <submittedName>
        <fullName evidence="1">RCG44309</fullName>
    </submittedName>
</protein>
<feature type="non-terminal residue" evidence="1">
    <location>
        <position position="72"/>
    </location>
</feature>
<evidence type="ECO:0000313" key="2">
    <source>
        <dbReference type="Proteomes" id="UP000234681"/>
    </source>
</evidence>
<dbReference type="AlphaFoldDB" id="A6KDD0"/>